<reference evidence="2 3" key="1">
    <citation type="submission" date="2014-12" db="EMBL/GenBank/DDBJ databases">
        <title>Genome sequencing of Alteromonas marina AD001.</title>
        <authorList>
            <person name="Adrian T.G.S."/>
            <person name="Chan K.G."/>
        </authorList>
    </citation>
    <scope>NUCLEOTIDE SEQUENCE [LARGE SCALE GENOMIC DNA]</scope>
    <source>
        <strain evidence="2 3">AD001</strain>
    </source>
</reference>
<keyword evidence="1" id="KW-0472">Membrane</keyword>
<organism evidence="2 3">
    <name type="scientific">Alteromonas marina</name>
    <dbReference type="NCBI Taxonomy" id="203795"/>
    <lineage>
        <taxon>Bacteria</taxon>
        <taxon>Pseudomonadati</taxon>
        <taxon>Pseudomonadota</taxon>
        <taxon>Gammaproteobacteria</taxon>
        <taxon>Alteromonadales</taxon>
        <taxon>Alteromonadaceae</taxon>
        <taxon>Alteromonas/Salinimonas group</taxon>
        <taxon>Alteromonas</taxon>
    </lineage>
</organism>
<gene>
    <name evidence="2" type="ORF">RJ41_03370</name>
</gene>
<name>A0A0B3Y2S1_9ALTE</name>
<evidence type="ECO:0000313" key="3">
    <source>
        <dbReference type="Proteomes" id="UP000031197"/>
    </source>
</evidence>
<keyword evidence="1" id="KW-1133">Transmembrane helix</keyword>
<proteinExistence type="predicted"/>
<keyword evidence="1" id="KW-0812">Transmembrane</keyword>
<dbReference type="Proteomes" id="UP000031197">
    <property type="component" value="Unassembled WGS sequence"/>
</dbReference>
<dbReference type="EMBL" id="JWLW01000005">
    <property type="protein sequence ID" value="KHT56409.1"/>
    <property type="molecule type" value="Genomic_DNA"/>
</dbReference>
<comment type="caution">
    <text evidence="2">The sequence shown here is derived from an EMBL/GenBank/DDBJ whole genome shotgun (WGS) entry which is preliminary data.</text>
</comment>
<evidence type="ECO:0000313" key="2">
    <source>
        <dbReference type="EMBL" id="KHT56409.1"/>
    </source>
</evidence>
<feature type="transmembrane region" description="Helical" evidence="1">
    <location>
        <begin position="32"/>
        <end position="54"/>
    </location>
</feature>
<sequence>MLKIIVLIPLILSLLWFGYLQANKYTLEQGKQGFLYIFVLSGVIAAFYTLMLFLTN</sequence>
<keyword evidence="3" id="KW-1185">Reference proteome</keyword>
<accession>A0A0B3Y2S1</accession>
<protein>
    <submittedName>
        <fullName evidence="2">Membrane protein</fullName>
    </submittedName>
</protein>
<dbReference type="AlphaFoldDB" id="A0A0B3Y2S1"/>
<evidence type="ECO:0000256" key="1">
    <source>
        <dbReference type="SAM" id="Phobius"/>
    </source>
</evidence>